<sequence length="869" mass="95935">MACRVEDFFIRGDLDSAYQHGNLRVGVDVHCPAGGTLSVVLREQHKNGGAVICRSVQNVDPSGRHAEFSLHVEDPCKWTAETPYLYDVDIALASDGVTASVTHATGFRKVELKDGRIKVNGKAIRFRGVNRHDHHPRLGRAVPLEFIRQDLLLMKRNNINALRCAHYPSNPGLYDLANELGLWVMDEADLECHGFAEVVATNAAECDGTEEVYQRLFNEIAPVASKYLSDNPTWKEAYVDRMVQLISRDKNHPCIIIWSLGNESFCGQNHVAMYQVCKSLDPGRLVHYEGDNGMGTTDMYSYMYPTIDALVNRALTKDVAPDGTASKPLILCEYAHAMGNGPGLLEDYEAVFSEHPRVQGGFIWEWANHGLEKTDDSGISFHAYGGDFGELVHDGTFVMDGLCSSNHEPMPGLVELKQVYSPVSFKMHDKSLVITNCHDFIDLGLFEITIQLEELALSSAKLLSTNSLVVPRIAARSSAVVDLPHAVFKHPSKSELLLTVSLKLSNSTPWSDAGHEIAFFQHQISQSTPRIIARELQAPSAPTATIDENCPLLKVCAGKSTFEFSKVRGLLQGWSFNSKSIVQKVESQQGALVPAFWRAPTDNDNGKAVPYWKSYGLHRLSTQLRGMRVDQETHSGATVLTMRLHIGPVSLGWGWPATTIYRIEQDGSSMTVMMYLDDPVGDAPDYLPRMGFDLVLPTSLNCVSWCGRGPGESYPDKKLGQRVGVWNADSIAELQTAYEVPQENGNRTDTRWVSISNDSASTVLRATRMSPLEAESYRLSEASDTDAQCKSGSDDALFNFTATRHSAEMLEKAAHPQDLVEEDYVLLRLDAAVSGVGTAACGPGPMERHLVRPGKTWFGFTLELPQTME</sequence>
<dbReference type="Pfam" id="PF00703">
    <property type="entry name" value="Glyco_hydro_2"/>
    <property type="match status" value="1"/>
</dbReference>
<dbReference type="Pfam" id="PF02929">
    <property type="entry name" value="Bgal_small_N"/>
    <property type="match status" value="1"/>
</dbReference>
<evidence type="ECO:0000256" key="3">
    <source>
        <dbReference type="ARBA" id="ARBA00032230"/>
    </source>
</evidence>
<dbReference type="Gene3D" id="2.70.98.10">
    <property type="match status" value="1"/>
</dbReference>
<keyword evidence="2" id="KW-0326">Glycosidase</keyword>
<accession>A0A0A1T793</accession>
<dbReference type="InterPro" id="IPR011013">
    <property type="entry name" value="Gal_mutarotase_sf_dom"/>
</dbReference>
<evidence type="ECO:0000313" key="5">
    <source>
        <dbReference type="EMBL" id="CEJ81199.1"/>
    </source>
</evidence>
<dbReference type="Gene3D" id="2.60.40.10">
    <property type="entry name" value="Immunoglobulins"/>
    <property type="match status" value="2"/>
</dbReference>
<dbReference type="GO" id="GO:0009341">
    <property type="term" value="C:beta-galactosidase complex"/>
    <property type="evidence" value="ECO:0007669"/>
    <property type="project" value="InterPro"/>
</dbReference>
<dbReference type="InterPro" id="IPR023230">
    <property type="entry name" value="Glyco_hydro_2_CS"/>
</dbReference>
<dbReference type="Gene3D" id="3.20.20.80">
    <property type="entry name" value="Glycosidases"/>
    <property type="match status" value="1"/>
</dbReference>
<dbReference type="InterPro" id="IPR050347">
    <property type="entry name" value="Bact_Beta-galactosidase"/>
</dbReference>
<dbReference type="EMBL" id="CDHN01000001">
    <property type="protein sequence ID" value="CEJ81199.1"/>
    <property type="molecule type" value="Genomic_DNA"/>
</dbReference>
<dbReference type="PANTHER" id="PTHR46323:SF1">
    <property type="entry name" value="LACTASE"/>
    <property type="match status" value="1"/>
</dbReference>
<dbReference type="FunFam" id="3.20.20.80:FF:000018">
    <property type="entry name" value="Beta-galactosidase"/>
    <property type="match status" value="1"/>
</dbReference>
<dbReference type="Proteomes" id="UP000039046">
    <property type="component" value="Unassembled WGS sequence"/>
</dbReference>
<gene>
    <name evidence="5" type="ORF">VHEMI01343</name>
</gene>
<dbReference type="SUPFAM" id="SSF74650">
    <property type="entry name" value="Galactose mutarotase-like"/>
    <property type="match status" value="1"/>
</dbReference>
<dbReference type="InterPro" id="IPR006103">
    <property type="entry name" value="Glyco_hydro_2_cat"/>
</dbReference>
<dbReference type="STRING" id="1531966.A0A0A1T793"/>
<evidence type="ECO:0000313" key="6">
    <source>
        <dbReference type="Proteomes" id="UP000039046"/>
    </source>
</evidence>
<dbReference type="SUPFAM" id="SSF49303">
    <property type="entry name" value="beta-Galactosidase/glucuronidase domain"/>
    <property type="match status" value="2"/>
</dbReference>
<reference evidence="5 6" key="1">
    <citation type="journal article" date="2015" name="Genome Announc.">
        <title>Draft Genome Sequence and Gene Annotation of the Entomopathogenic Fungus Verticillium hemipterigenum.</title>
        <authorList>
            <person name="Horn F."/>
            <person name="Habel A."/>
            <person name="Scharf D.H."/>
            <person name="Dworschak J."/>
            <person name="Brakhage A.A."/>
            <person name="Guthke R."/>
            <person name="Hertweck C."/>
            <person name="Linde J."/>
        </authorList>
    </citation>
    <scope>NUCLEOTIDE SEQUENCE [LARGE SCALE GENOMIC DNA]</scope>
</reference>
<dbReference type="PANTHER" id="PTHR46323">
    <property type="entry name" value="BETA-GALACTOSIDASE"/>
    <property type="match status" value="1"/>
</dbReference>
<dbReference type="GO" id="GO:0030246">
    <property type="term" value="F:carbohydrate binding"/>
    <property type="evidence" value="ECO:0007669"/>
    <property type="project" value="InterPro"/>
</dbReference>
<dbReference type="InterPro" id="IPR036156">
    <property type="entry name" value="Beta-gal/glucu_dom_sf"/>
</dbReference>
<dbReference type="OrthoDB" id="408320at2759"/>
<dbReference type="InterPro" id="IPR023232">
    <property type="entry name" value="Glyco_hydro_2_AS"/>
</dbReference>
<dbReference type="AlphaFoldDB" id="A0A0A1T793"/>
<dbReference type="InterPro" id="IPR004199">
    <property type="entry name" value="B-gal_small/dom_5"/>
</dbReference>
<dbReference type="InterPro" id="IPR014718">
    <property type="entry name" value="GH-type_carb-bd"/>
</dbReference>
<dbReference type="InterPro" id="IPR006102">
    <property type="entry name" value="Ig-like_GH2"/>
</dbReference>
<dbReference type="PROSITE" id="PS00719">
    <property type="entry name" value="GLYCOSYL_HYDROL_F2_1"/>
    <property type="match status" value="1"/>
</dbReference>
<dbReference type="Pfam" id="PF02836">
    <property type="entry name" value="Glyco_hydro_2_C"/>
    <property type="match status" value="1"/>
</dbReference>
<dbReference type="PROSITE" id="PS00608">
    <property type="entry name" value="GLYCOSYL_HYDROL_F2_2"/>
    <property type="match status" value="1"/>
</dbReference>
<dbReference type="Pfam" id="PF16353">
    <property type="entry name" value="LacZ_4"/>
    <property type="match status" value="1"/>
</dbReference>
<evidence type="ECO:0000259" key="4">
    <source>
        <dbReference type="SMART" id="SM01038"/>
    </source>
</evidence>
<keyword evidence="6" id="KW-1185">Reference proteome</keyword>
<dbReference type="SUPFAM" id="SSF51445">
    <property type="entry name" value="(Trans)glycosidases"/>
    <property type="match status" value="1"/>
</dbReference>
<evidence type="ECO:0000256" key="1">
    <source>
        <dbReference type="ARBA" id="ARBA00022801"/>
    </source>
</evidence>
<dbReference type="PRINTS" id="PR00132">
    <property type="entry name" value="GLHYDRLASE2"/>
</dbReference>
<proteinExistence type="predicted"/>
<keyword evidence="1" id="KW-0378">Hydrolase</keyword>
<organism evidence="5 6">
    <name type="scientific">[Torrubiella] hemipterigena</name>
    <dbReference type="NCBI Taxonomy" id="1531966"/>
    <lineage>
        <taxon>Eukaryota</taxon>
        <taxon>Fungi</taxon>
        <taxon>Dikarya</taxon>
        <taxon>Ascomycota</taxon>
        <taxon>Pezizomycotina</taxon>
        <taxon>Sordariomycetes</taxon>
        <taxon>Hypocreomycetidae</taxon>
        <taxon>Hypocreales</taxon>
        <taxon>Clavicipitaceae</taxon>
        <taxon>Clavicipitaceae incertae sedis</taxon>
        <taxon>'Torrubiella' clade</taxon>
    </lineage>
</organism>
<dbReference type="InterPro" id="IPR032312">
    <property type="entry name" value="LacZ_4"/>
</dbReference>
<dbReference type="InterPro" id="IPR013783">
    <property type="entry name" value="Ig-like_fold"/>
</dbReference>
<dbReference type="InterPro" id="IPR017853">
    <property type="entry name" value="GH"/>
</dbReference>
<dbReference type="GO" id="GO:0005990">
    <property type="term" value="P:lactose catabolic process"/>
    <property type="evidence" value="ECO:0007669"/>
    <property type="project" value="TreeGrafter"/>
</dbReference>
<dbReference type="InterPro" id="IPR006101">
    <property type="entry name" value="Glyco_hydro_2"/>
</dbReference>
<protein>
    <recommendedName>
        <fullName evidence="3">Lactase</fullName>
    </recommendedName>
</protein>
<name>A0A0A1T793_9HYPO</name>
<evidence type="ECO:0000256" key="2">
    <source>
        <dbReference type="ARBA" id="ARBA00023295"/>
    </source>
</evidence>
<feature type="domain" description="Beta galactosidase small chain/" evidence="4">
    <location>
        <begin position="554"/>
        <end position="863"/>
    </location>
</feature>
<dbReference type="GO" id="GO:0004565">
    <property type="term" value="F:beta-galactosidase activity"/>
    <property type="evidence" value="ECO:0007669"/>
    <property type="project" value="InterPro"/>
</dbReference>
<dbReference type="SMART" id="SM01038">
    <property type="entry name" value="Bgal_small_N"/>
    <property type="match status" value="1"/>
</dbReference>